<dbReference type="GO" id="GO:0005737">
    <property type="term" value="C:cytoplasm"/>
    <property type="evidence" value="ECO:0007669"/>
    <property type="project" value="UniProtKB-SubCell"/>
</dbReference>
<feature type="binding site" evidence="13">
    <location>
        <begin position="269"/>
        <end position="275"/>
    </location>
    <ligand>
        <name>S-adenosyl-L-methionine</name>
        <dbReference type="ChEBI" id="CHEBI:59789"/>
    </ligand>
</feature>
<evidence type="ECO:0000256" key="1">
    <source>
        <dbReference type="ARBA" id="ARBA00002724"/>
    </source>
</evidence>
<comment type="function">
    <text evidence="1">Specifically methylates the cytosine at position 967 (m5C967) of 16S rRNA.</text>
</comment>
<comment type="subcellular location">
    <subcellularLocation>
        <location evidence="2">Cytoplasm</location>
    </subcellularLocation>
</comment>
<proteinExistence type="inferred from homology"/>
<name>L0GW38_9GAMM</name>
<dbReference type="Proteomes" id="UP000010816">
    <property type="component" value="Chromosome"/>
</dbReference>
<dbReference type="Pfam" id="PF22458">
    <property type="entry name" value="RsmF-B_ferredox"/>
    <property type="match status" value="1"/>
</dbReference>
<evidence type="ECO:0000256" key="9">
    <source>
        <dbReference type="ARBA" id="ARBA00022884"/>
    </source>
</evidence>
<comment type="catalytic activity">
    <reaction evidence="12">
        <text>cytidine(967) in 16S rRNA + S-adenosyl-L-methionine = 5-methylcytidine(967) in 16S rRNA + S-adenosyl-L-homocysteine + H(+)</text>
        <dbReference type="Rhea" id="RHEA:42748"/>
        <dbReference type="Rhea" id="RHEA-COMP:10219"/>
        <dbReference type="Rhea" id="RHEA-COMP:10220"/>
        <dbReference type="ChEBI" id="CHEBI:15378"/>
        <dbReference type="ChEBI" id="CHEBI:57856"/>
        <dbReference type="ChEBI" id="CHEBI:59789"/>
        <dbReference type="ChEBI" id="CHEBI:74483"/>
        <dbReference type="ChEBI" id="CHEBI:82748"/>
        <dbReference type="EC" id="2.1.1.176"/>
    </reaction>
</comment>
<feature type="binding site" evidence="13">
    <location>
        <position position="293"/>
    </location>
    <ligand>
        <name>S-adenosyl-L-methionine</name>
        <dbReference type="ChEBI" id="CHEBI:59789"/>
    </ligand>
</feature>
<dbReference type="Pfam" id="PF01189">
    <property type="entry name" value="Methyltr_RsmB-F"/>
    <property type="match status" value="1"/>
</dbReference>
<dbReference type="PANTHER" id="PTHR22807:SF61">
    <property type="entry name" value="NOL1_NOP2_SUN FAMILY PROTEIN _ ANTITERMINATION NUSB DOMAIN-CONTAINING PROTEIN"/>
    <property type="match status" value="1"/>
</dbReference>
<gene>
    <name evidence="15" type="ORF">Thimo_1245</name>
</gene>
<dbReference type="Pfam" id="PF01029">
    <property type="entry name" value="NusB"/>
    <property type="match status" value="1"/>
</dbReference>
<dbReference type="GO" id="GO:0008649">
    <property type="term" value="F:rRNA methyltransferase activity"/>
    <property type="evidence" value="ECO:0007669"/>
    <property type="project" value="InterPro"/>
</dbReference>
<evidence type="ECO:0000256" key="2">
    <source>
        <dbReference type="ARBA" id="ARBA00004496"/>
    </source>
</evidence>
<dbReference type="STRING" id="765912.Thimo_1245"/>
<evidence type="ECO:0000256" key="13">
    <source>
        <dbReference type="PROSITE-ProRule" id="PRU01023"/>
    </source>
</evidence>
<feature type="domain" description="SAM-dependent MTase RsmB/NOP-type" evidence="14">
    <location>
        <begin position="179"/>
        <end position="459"/>
    </location>
</feature>
<dbReference type="KEGG" id="tmb:Thimo_1245"/>
<dbReference type="GO" id="GO:0003723">
    <property type="term" value="F:RNA binding"/>
    <property type="evidence" value="ECO:0007669"/>
    <property type="project" value="UniProtKB-UniRule"/>
</dbReference>
<evidence type="ECO:0000259" key="14">
    <source>
        <dbReference type="PROSITE" id="PS51686"/>
    </source>
</evidence>
<dbReference type="EC" id="2.1.1.176" evidence="3"/>
<dbReference type="PATRIC" id="fig|765912.4.peg.1208"/>
<accession>L0GW38</accession>
<dbReference type="eggNOG" id="COG0144">
    <property type="taxonomic scope" value="Bacteria"/>
</dbReference>
<protein>
    <recommendedName>
        <fullName evidence="3">16S rRNA (cytosine(967)-C(5))-methyltransferase</fullName>
        <ecNumber evidence="3">2.1.1.176</ecNumber>
    </recommendedName>
    <alternativeName>
        <fullName evidence="10">16S rRNA m5C967 methyltransferase</fullName>
    </alternativeName>
    <alternativeName>
        <fullName evidence="11">rRNA (cytosine-C(5)-)-methyltransferase RsmB</fullName>
    </alternativeName>
</protein>
<dbReference type="OrthoDB" id="9810297at2"/>
<keyword evidence="7 13" id="KW-0808">Transferase</keyword>
<evidence type="ECO:0000256" key="7">
    <source>
        <dbReference type="ARBA" id="ARBA00022679"/>
    </source>
</evidence>
<reference evidence="15 16" key="1">
    <citation type="submission" date="2011-09" db="EMBL/GenBank/DDBJ databases">
        <title>Complete sequence of chromosome of Thioflavicoccus mobilis 8321.</title>
        <authorList>
            <consortium name="US DOE Joint Genome Institute"/>
            <person name="Lucas S."/>
            <person name="Han J."/>
            <person name="Lapidus A."/>
            <person name="Cheng J.-F."/>
            <person name="Goodwin L."/>
            <person name="Pitluck S."/>
            <person name="Peters L."/>
            <person name="Ovchinnikova G."/>
            <person name="Lu M."/>
            <person name="Detter J.C."/>
            <person name="Han C."/>
            <person name="Tapia R."/>
            <person name="Land M."/>
            <person name="Hauser L."/>
            <person name="Kyrpides N."/>
            <person name="Ivanova N."/>
            <person name="Pagani I."/>
            <person name="Vogl K."/>
            <person name="Liu Z."/>
            <person name="Imhoff J."/>
            <person name="Thiel V."/>
            <person name="Frigaard N.-U."/>
            <person name="Bryant D."/>
            <person name="Woyke T."/>
        </authorList>
    </citation>
    <scope>NUCLEOTIDE SEQUENCE [LARGE SCALE GENOMIC DNA]</scope>
    <source>
        <strain evidence="15 16">8321</strain>
    </source>
</reference>
<evidence type="ECO:0000256" key="5">
    <source>
        <dbReference type="ARBA" id="ARBA00022552"/>
    </source>
</evidence>
<evidence type="ECO:0000313" key="15">
    <source>
        <dbReference type="EMBL" id="AGA90042.1"/>
    </source>
</evidence>
<dbReference type="InterPro" id="IPR049560">
    <property type="entry name" value="MeTrfase_RsmB-F_NOP2_cat"/>
</dbReference>
<dbReference type="Gene3D" id="3.30.70.1170">
    <property type="entry name" value="Sun protein, domain 3"/>
    <property type="match status" value="1"/>
</dbReference>
<keyword evidence="8 13" id="KW-0949">S-adenosyl-L-methionine</keyword>
<dbReference type="Gene3D" id="1.10.940.10">
    <property type="entry name" value="NusB-like"/>
    <property type="match status" value="1"/>
</dbReference>
<feature type="active site" description="Nucleophile" evidence="13">
    <location>
        <position position="401"/>
    </location>
</feature>
<dbReference type="SUPFAM" id="SSF53335">
    <property type="entry name" value="S-adenosyl-L-methionine-dependent methyltransferases"/>
    <property type="match status" value="1"/>
</dbReference>
<evidence type="ECO:0000256" key="4">
    <source>
        <dbReference type="ARBA" id="ARBA00022490"/>
    </source>
</evidence>
<evidence type="ECO:0000256" key="3">
    <source>
        <dbReference type="ARBA" id="ARBA00012140"/>
    </source>
</evidence>
<dbReference type="InterPro" id="IPR004573">
    <property type="entry name" value="rRNA_ssu_MeTfrase_B"/>
</dbReference>
<dbReference type="InterPro" id="IPR006027">
    <property type="entry name" value="NusB_RsmB_TIM44"/>
</dbReference>
<evidence type="ECO:0000256" key="10">
    <source>
        <dbReference type="ARBA" id="ARBA00030399"/>
    </source>
</evidence>
<evidence type="ECO:0000256" key="11">
    <source>
        <dbReference type="ARBA" id="ARBA00031088"/>
    </source>
</evidence>
<dbReference type="RefSeq" id="WP_015280186.1">
    <property type="nucleotide sequence ID" value="NC_019940.1"/>
</dbReference>
<dbReference type="Gene3D" id="3.40.50.150">
    <property type="entry name" value="Vaccinia Virus protein VP39"/>
    <property type="match status" value="1"/>
</dbReference>
<dbReference type="InterPro" id="IPR035926">
    <property type="entry name" value="NusB-like_sf"/>
</dbReference>
<dbReference type="PRINTS" id="PR02008">
    <property type="entry name" value="RCMTFAMILY"/>
</dbReference>
<dbReference type="InterPro" id="IPR001678">
    <property type="entry name" value="MeTrfase_RsmB-F_NOP2_dom"/>
</dbReference>
<feature type="binding site" evidence="13">
    <location>
        <position position="320"/>
    </location>
    <ligand>
        <name>S-adenosyl-L-methionine</name>
        <dbReference type="ChEBI" id="CHEBI:59789"/>
    </ligand>
</feature>
<keyword evidence="16" id="KW-1185">Reference proteome</keyword>
<evidence type="ECO:0000256" key="8">
    <source>
        <dbReference type="ARBA" id="ARBA00022691"/>
    </source>
</evidence>
<feature type="binding site" evidence="13">
    <location>
        <position position="348"/>
    </location>
    <ligand>
        <name>S-adenosyl-L-methionine</name>
        <dbReference type="ChEBI" id="CHEBI:59789"/>
    </ligand>
</feature>
<evidence type="ECO:0000256" key="12">
    <source>
        <dbReference type="ARBA" id="ARBA00047283"/>
    </source>
</evidence>
<dbReference type="PANTHER" id="PTHR22807">
    <property type="entry name" value="NOP2 YEAST -RELATED NOL1/NOP2/FMU SUN DOMAIN-CONTAINING"/>
    <property type="match status" value="1"/>
</dbReference>
<dbReference type="FunFam" id="3.30.70.1170:FF:000002">
    <property type="entry name" value="Ribosomal RNA small subunit methyltransferase B"/>
    <property type="match status" value="1"/>
</dbReference>
<keyword evidence="4" id="KW-0963">Cytoplasm</keyword>
<evidence type="ECO:0000256" key="6">
    <source>
        <dbReference type="ARBA" id="ARBA00022603"/>
    </source>
</evidence>
<sequence>MTNALAERTGQAVPPTAGAEVRATAARVVQAVRSDGRSLTDALADLPAFTDGRDRALVQEVCFGTLRTLPRLEALSGLLMHRPLQAADQDIAALILVGLYQLAEMRVPVHAAVAATVAAARILGKPRAAGFVNALLRRYLREQASLEARAARQPGVDGLFPQWLQDKLARAWPEHWPAILDASNAPPPMTLRVNRMRTSRKAYAETLAAAGLTARPVAGAPAALMLDAPVPVARLPGFAAGLVSVQDSGAQLAAELLDAHPGERVLDACAAPGGKTAHLLERTANRIALTAIDMDPIRLARVHENLARLGLTAKAVVAADAGTLPQETTAEGSPPDWATQRYDRILLDVPCSATGVIRRHPDIKWLRRASDLRPLAGQQTRILDAVWPLLEPGGRLLYTTCSLLPEENEDQIAAFLARHPDAMEVPIEATWGLARRRGRQTLPTRRGPDGFYFALLGKAAA</sequence>
<dbReference type="EMBL" id="CP003051">
    <property type="protein sequence ID" value="AGA90042.1"/>
    <property type="molecule type" value="Genomic_DNA"/>
</dbReference>
<dbReference type="CDD" id="cd02440">
    <property type="entry name" value="AdoMet_MTases"/>
    <property type="match status" value="1"/>
</dbReference>
<dbReference type="InterPro" id="IPR029063">
    <property type="entry name" value="SAM-dependent_MTases_sf"/>
</dbReference>
<dbReference type="HOGENOM" id="CLU_005316_0_4_6"/>
<organism evidence="15 16">
    <name type="scientific">Thioflavicoccus mobilis 8321</name>
    <dbReference type="NCBI Taxonomy" id="765912"/>
    <lineage>
        <taxon>Bacteria</taxon>
        <taxon>Pseudomonadati</taxon>
        <taxon>Pseudomonadota</taxon>
        <taxon>Gammaproteobacteria</taxon>
        <taxon>Chromatiales</taxon>
        <taxon>Chromatiaceae</taxon>
        <taxon>Thioflavicoccus</taxon>
    </lineage>
</organism>
<comment type="similarity">
    <text evidence="13">Belongs to the class I-like SAM-binding methyltransferase superfamily. RsmB/NOP family.</text>
</comment>
<dbReference type="GO" id="GO:0006355">
    <property type="term" value="P:regulation of DNA-templated transcription"/>
    <property type="evidence" value="ECO:0007669"/>
    <property type="project" value="InterPro"/>
</dbReference>
<dbReference type="Gene3D" id="1.10.287.730">
    <property type="entry name" value="Helix hairpin bin"/>
    <property type="match status" value="1"/>
</dbReference>
<dbReference type="SUPFAM" id="SSF48013">
    <property type="entry name" value="NusB-like"/>
    <property type="match status" value="1"/>
</dbReference>
<keyword evidence="6 13" id="KW-0489">Methyltransferase</keyword>
<dbReference type="PROSITE" id="PS51686">
    <property type="entry name" value="SAM_MT_RSMB_NOP"/>
    <property type="match status" value="1"/>
</dbReference>
<keyword evidence="9 13" id="KW-0694">RNA-binding</keyword>
<dbReference type="FunFam" id="3.40.50.150:FF:000022">
    <property type="entry name" value="Ribosomal RNA small subunit methyltransferase B"/>
    <property type="match status" value="1"/>
</dbReference>
<keyword evidence="5" id="KW-0698">rRNA processing</keyword>
<evidence type="ECO:0000313" key="16">
    <source>
        <dbReference type="Proteomes" id="UP000010816"/>
    </source>
</evidence>
<dbReference type="NCBIfam" id="NF008149">
    <property type="entry name" value="PRK10901.1"/>
    <property type="match status" value="1"/>
</dbReference>
<dbReference type="InterPro" id="IPR054728">
    <property type="entry name" value="RsmB-like_ferredoxin"/>
</dbReference>
<dbReference type="InterPro" id="IPR023267">
    <property type="entry name" value="RCMT"/>
</dbReference>
<dbReference type="NCBIfam" id="TIGR00563">
    <property type="entry name" value="rsmB"/>
    <property type="match status" value="1"/>
</dbReference>
<dbReference type="AlphaFoldDB" id="L0GW38"/>